<sequence>MTPSPDDVSAAAESVRPSRRDFFRRAGIGIAGAAIGASAGAAVTAAATANPPEFSPLPLRSAPGFDHVVVVMFENRSFDNMLGHLYSSEEKTRAQFDGIPQGSYSNEGLDGEDVAAHLYEGSTDAIMQSPQPDPGEHYPHVNTQLFNVVDPETNADIRANGLIPPFNTPPVGTLATNSGFVRDYCINFENEKGRRPRPDEYGVVMGGFSPAMMPVLSTLAREFAVYDAWHAAVPSQTFCNRLFFHASTSHGYVTNHGGDGYEKWLDGPPAPTIFNRLQDAGIPWRIYYDRSQLVSLTGLLHAPVLQPYWKTNFRDMEQFYEDVRTGDLPAYSFIEPRMVFNHNDMHPPWGETVRESEVDEDGEKVPVYNSALSDVRAGDRLLQEIYDAIRTSASENGSNALNTALVVTFDEHGGTFDHVPPPAATPPDRTGPGEMGFAFDRLGLRVPAIVVSAYTAAGTVIHDEMHHGSIINTLCRQHGLPPLTMRDQTANPIFNAINLTEPRQPYTWPTPKALYAGRNPEEDDATAAATTHKHRPLTAPAIGLSGLLLARYSPGAKAPSTYAEAYRDISRFGKGLFGVGD</sequence>
<evidence type="ECO:0000256" key="8">
    <source>
        <dbReference type="SAM" id="Phobius"/>
    </source>
</evidence>
<evidence type="ECO:0000256" key="4">
    <source>
        <dbReference type="ARBA" id="ARBA00022512"/>
    </source>
</evidence>
<evidence type="ECO:0000256" key="3">
    <source>
        <dbReference type="ARBA" id="ARBA00012018"/>
    </source>
</evidence>
<dbReference type="InterPro" id="IPR007312">
    <property type="entry name" value="Phosphoesterase"/>
</dbReference>
<reference evidence="9" key="1">
    <citation type="submission" date="2023-02" db="EMBL/GenBank/DDBJ databases">
        <title>Genome sequence of Microbacterium liquefaciens B1075.</title>
        <authorList>
            <person name="Cao J."/>
            <person name="Li X."/>
        </authorList>
    </citation>
    <scope>NUCLEOTIDE SEQUENCE</scope>
    <source>
        <strain evidence="9">B1075</strain>
    </source>
</reference>
<dbReference type="Proteomes" id="UP001214756">
    <property type="component" value="Chromosome"/>
</dbReference>
<proteinExistence type="inferred from homology"/>
<comment type="subcellular location">
    <subcellularLocation>
        <location evidence="1">Secreted</location>
        <location evidence="1">Cell wall</location>
    </subcellularLocation>
</comment>
<dbReference type="Pfam" id="PF04185">
    <property type="entry name" value="Phosphoesterase"/>
    <property type="match status" value="2"/>
</dbReference>
<evidence type="ECO:0000256" key="2">
    <source>
        <dbReference type="ARBA" id="ARBA00009717"/>
    </source>
</evidence>
<keyword evidence="6" id="KW-0843">Virulence</keyword>
<keyword evidence="8" id="KW-0812">Transmembrane</keyword>
<dbReference type="PANTHER" id="PTHR31956">
    <property type="entry name" value="NON-SPECIFIC PHOSPHOLIPASE C4-RELATED"/>
    <property type="match status" value="1"/>
</dbReference>
<feature type="transmembrane region" description="Helical" evidence="8">
    <location>
        <begin position="26"/>
        <end position="47"/>
    </location>
</feature>
<organism evidence="9 10">
    <name type="scientific">Microbacterium maritypicum</name>
    <name type="common">Microbacterium liquefaciens</name>
    <dbReference type="NCBI Taxonomy" id="33918"/>
    <lineage>
        <taxon>Bacteria</taxon>
        <taxon>Bacillati</taxon>
        <taxon>Actinomycetota</taxon>
        <taxon>Actinomycetes</taxon>
        <taxon>Micrococcales</taxon>
        <taxon>Microbacteriaceae</taxon>
        <taxon>Microbacterium</taxon>
    </lineage>
</organism>
<dbReference type="EC" id="3.1.4.3" evidence="3"/>
<dbReference type="InterPro" id="IPR017850">
    <property type="entry name" value="Alkaline_phosphatase_core_sf"/>
</dbReference>
<protein>
    <recommendedName>
        <fullName evidence="3">phospholipase C</fullName>
        <ecNumber evidence="3">3.1.4.3</ecNumber>
    </recommendedName>
</protein>
<dbReference type="PROSITE" id="PS51318">
    <property type="entry name" value="TAT"/>
    <property type="match status" value="1"/>
</dbReference>
<keyword evidence="5" id="KW-0378">Hydrolase</keyword>
<dbReference type="RefSeq" id="WP_275093217.1">
    <property type="nucleotide sequence ID" value="NZ_CP118606.1"/>
</dbReference>
<dbReference type="Gene3D" id="3.40.720.10">
    <property type="entry name" value="Alkaline Phosphatase, subunit A"/>
    <property type="match status" value="2"/>
</dbReference>
<dbReference type="SUPFAM" id="SSF53649">
    <property type="entry name" value="Alkaline phosphatase-like"/>
    <property type="match status" value="1"/>
</dbReference>
<keyword evidence="4" id="KW-0134">Cell wall</keyword>
<keyword evidence="4" id="KW-0964">Secreted</keyword>
<dbReference type="PANTHER" id="PTHR31956:SF1">
    <property type="entry name" value="NON-SPECIFIC PHOSPHOLIPASE C1"/>
    <property type="match status" value="1"/>
</dbReference>
<keyword evidence="8" id="KW-1133">Transmembrane helix</keyword>
<dbReference type="EMBL" id="CP118606">
    <property type="protein sequence ID" value="WEF20987.1"/>
    <property type="molecule type" value="Genomic_DNA"/>
</dbReference>
<comment type="catalytic activity">
    <reaction evidence="7">
        <text>a 1,2-diacyl-sn-glycero-3-phosphocholine + H2O = phosphocholine + a 1,2-diacyl-sn-glycerol + H(+)</text>
        <dbReference type="Rhea" id="RHEA:10604"/>
        <dbReference type="ChEBI" id="CHEBI:15377"/>
        <dbReference type="ChEBI" id="CHEBI:15378"/>
        <dbReference type="ChEBI" id="CHEBI:17815"/>
        <dbReference type="ChEBI" id="CHEBI:57643"/>
        <dbReference type="ChEBI" id="CHEBI:295975"/>
        <dbReference type="EC" id="3.1.4.3"/>
    </reaction>
    <physiologicalReaction direction="left-to-right" evidence="7">
        <dbReference type="Rhea" id="RHEA:10605"/>
    </physiologicalReaction>
</comment>
<dbReference type="GO" id="GO:0009395">
    <property type="term" value="P:phospholipid catabolic process"/>
    <property type="evidence" value="ECO:0007669"/>
    <property type="project" value="TreeGrafter"/>
</dbReference>
<dbReference type="AlphaFoldDB" id="A0AAJ5VB33"/>
<comment type="similarity">
    <text evidence="2">Belongs to the bacterial phospholipase C family.</text>
</comment>
<evidence type="ECO:0000256" key="1">
    <source>
        <dbReference type="ARBA" id="ARBA00004191"/>
    </source>
</evidence>
<evidence type="ECO:0000313" key="10">
    <source>
        <dbReference type="Proteomes" id="UP001214756"/>
    </source>
</evidence>
<evidence type="ECO:0000256" key="5">
    <source>
        <dbReference type="ARBA" id="ARBA00022801"/>
    </source>
</evidence>
<name>A0AAJ5VB33_MICMQ</name>
<dbReference type="InterPro" id="IPR006311">
    <property type="entry name" value="TAT_signal"/>
</dbReference>
<evidence type="ECO:0000256" key="7">
    <source>
        <dbReference type="ARBA" id="ARBA00048421"/>
    </source>
</evidence>
<dbReference type="GO" id="GO:0034480">
    <property type="term" value="F:phosphatidylcholine phospholipase C activity"/>
    <property type="evidence" value="ECO:0007669"/>
    <property type="project" value="UniProtKB-EC"/>
</dbReference>
<keyword evidence="8" id="KW-0472">Membrane</keyword>
<accession>A0AAJ5VB33</accession>
<evidence type="ECO:0000313" key="9">
    <source>
        <dbReference type="EMBL" id="WEF20987.1"/>
    </source>
</evidence>
<gene>
    <name evidence="9" type="ORF">PWF71_17120</name>
</gene>
<evidence type="ECO:0000256" key="6">
    <source>
        <dbReference type="ARBA" id="ARBA00023026"/>
    </source>
</evidence>